<comment type="caution">
    <text evidence="6">The sequence shown here is derived from an EMBL/GenBank/DDBJ whole genome shotgun (WGS) entry which is preliminary data.</text>
</comment>
<name>A0A8J3HVN3_9CHLR</name>
<dbReference type="RefSeq" id="WP_220192340.1">
    <property type="nucleotide sequence ID" value="NZ_BNJF01000001.1"/>
</dbReference>
<evidence type="ECO:0000256" key="2">
    <source>
        <dbReference type="ARBA" id="ARBA00022803"/>
    </source>
</evidence>
<keyword evidence="5" id="KW-0812">Transmembrane</keyword>
<keyword evidence="5" id="KW-1133">Transmembrane helix</keyword>
<feature type="transmembrane region" description="Helical" evidence="5">
    <location>
        <begin position="463"/>
        <end position="482"/>
    </location>
</feature>
<evidence type="ECO:0000313" key="7">
    <source>
        <dbReference type="Proteomes" id="UP000612362"/>
    </source>
</evidence>
<accession>A0A8J3HVN3</accession>
<dbReference type="Gene3D" id="3.40.50.1460">
    <property type="match status" value="1"/>
</dbReference>
<keyword evidence="7" id="KW-1185">Reference proteome</keyword>
<keyword evidence="5" id="KW-0472">Membrane</keyword>
<dbReference type="SMART" id="SM00028">
    <property type="entry name" value="TPR"/>
    <property type="match status" value="3"/>
</dbReference>
<dbReference type="Proteomes" id="UP000612362">
    <property type="component" value="Unassembled WGS sequence"/>
</dbReference>
<keyword evidence="2 3" id="KW-0802">TPR repeat</keyword>
<sequence length="535" mass="57902">MAPGDIQHIQGQSVTHELFRSLLSQVCTQVATPNDQIFIYFAGHAFVDERSGDGYLALANTNYKDPQTALHLGTLMRQILPQCRASQVLLIFDCFQTGRLWSMRRTSHYDFAPLLGRTLSGSLQGTTSHILGLSCRGNEFAGETGERGLGTFAHRMIAALCGPATDPQSGKITFQRMQSILNQSKDEQHKLHIVGQFQNPFTFTGEMAPPAPAPNSMRQGSSPTHAAQQGLMGQATATQVAPPPEAAQQPNQTEQKNQQISQLLAQAQQLLQQSNQPQALQLIEQALQLDPANSEALTLKCQVLGTVGRTDEAFSTVDQLLQSDPNHALGWSMRAVLLNNSGQYQAALVAIERSLELNPNNPETYGIKTNIMASLATAQSIKGSPSTPLTPKQQPEKPTIKAFFGNLSLEIVGYIISIGGMGLLVALPSVPAIAGLLIASIGLGICCTQAARGAFRHGFKSAFFTLLLCVLSLALVGGAYQFGSTRLIGVFQSRPAIVEPTIFLAFWLVLTSVLLFLIAFFGYFSGLIRRLTKRR</sequence>
<feature type="repeat" description="TPR" evidence="3">
    <location>
        <begin position="328"/>
        <end position="361"/>
    </location>
</feature>
<dbReference type="EMBL" id="BNJF01000001">
    <property type="protein sequence ID" value="GHO42841.1"/>
    <property type="molecule type" value="Genomic_DNA"/>
</dbReference>
<evidence type="ECO:0000313" key="6">
    <source>
        <dbReference type="EMBL" id="GHO42841.1"/>
    </source>
</evidence>
<feature type="region of interest" description="Disordered" evidence="4">
    <location>
        <begin position="202"/>
        <end position="260"/>
    </location>
</feature>
<protein>
    <recommendedName>
        <fullName evidence="8">Peptidase C14 caspase domain-containing protein</fullName>
    </recommendedName>
</protein>
<evidence type="ECO:0008006" key="8">
    <source>
        <dbReference type="Google" id="ProtNLM"/>
    </source>
</evidence>
<gene>
    <name evidence="6" type="ORF">KSX_10040</name>
</gene>
<reference evidence="6" key="1">
    <citation type="submission" date="2020-10" db="EMBL/GenBank/DDBJ databases">
        <title>Taxonomic study of unclassified bacteria belonging to the class Ktedonobacteria.</title>
        <authorList>
            <person name="Yabe S."/>
            <person name="Wang C.M."/>
            <person name="Zheng Y."/>
            <person name="Sakai Y."/>
            <person name="Cavaletti L."/>
            <person name="Monciardini P."/>
            <person name="Donadio S."/>
        </authorList>
    </citation>
    <scope>NUCLEOTIDE SEQUENCE</scope>
    <source>
        <strain evidence="6">SOSP1-1</strain>
    </source>
</reference>
<feature type="transmembrane region" description="Helical" evidence="5">
    <location>
        <begin position="432"/>
        <end position="451"/>
    </location>
</feature>
<dbReference type="Pfam" id="PF14559">
    <property type="entry name" value="TPR_19"/>
    <property type="match status" value="1"/>
</dbReference>
<evidence type="ECO:0000256" key="4">
    <source>
        <dbReference type="SAM" id="MobiDB-lite"/>
    </source>
</evidence>
<evidence type="ECO:0000256" key="1">
    <source>
        <dbReference type="ARBA" id="ARBA00022737"/>
    </source>
</evidence>
<feature type="compositionally biased region" description="Polar residues" evidence="4">
    <location>
        <begin position="216"/>
        <end position="227"/>
    </location>
</feature>
<dbReference type="PANTHER" id="PTHR44943">
    <property type="entry name" value="CELLULOSE SYNTHASE OPERON PROTEIN C"/>
    <property type="match status" value="1"/>
</dbReference>
<dbReference type="SUPFAM" id="SSF48452">
    <property type="entry name" value="TPR-like"/>
    <property type="match status" value="1"/>
</dbReference>
<dbReference type="PROSITE" id="PS50005">
    <property type="entry name" value="TPR"/>
    <property type="match status" value="2"/>
</dbReference>
<evidence type="ECO:0000256" key="3">
    <source>
        <dbReference type="PROSITE-ProRule" id="PRU00339"/>
    </source>
</evidence>
<dbReference type="InterPro" id="IPR011990">
    <property type="entry name" value="TPR-like_helical_dom_sf"/>
</dbReference>
<dbReference type="PANTHER" id="PTHR44943:SF8">
    <property type="entry name" value="TPR REPEAT-CONTAINING PROTEIN MJ0263"/>
    <property type="match status" value="1"/>
</dbReference>
<feature type="compositionally biased region" description="Low complexity" evidence="4">
    <location>
        <begin position="234"/>
        <end position="260"/>
    </location>
</feature>
<dbReference type="AlphaFoldDB" id="A0A8J3HVN3"/>
<dbReference type="Gene3D" id="1.25.40.10">
    <property type="entry name" value="Tetratricopeptide repeat domain"/>
    <property type="match status" value="1"/>
</dbReference>
<feature type="repeat" description="TPR" evidence="3">
    <location>
        <begin position="260"/>
        <end position="293"/>
    </location>
</feature>
<dbReference type="InterPro" id="IPR051685">
    <property type="entry name" value="Ycf3/AcsC/BcsC/TPR_MFPF"/>
</dbReference>
<feature type="transmembrane region" description="Helical" evidence="5">
    <location>
        <begin position="502"/>
        <end position="525"/>
    </location>
</feature>
<keyword evidence="1" id="KW-0677">Repeat</keyword>
<dbReference type="InterPro" id="IPR019734">
    <property type="entry name" value="TPR_rpt"/>
</dbReference>
<evidence type="ECO:0000256" key="5">
    <source>
        <dbReference type="SAM" id="Phobius"/>
    </source>
</evidence>
<organism evidence="6 7">
    <name type="scientific">Ktedonospora formicarum</name>
    <dbReference type="NCBI Taxonomy" id="2778364"/>
    <lineage>
        <taxon>Bacteria</taxon>
        <taxon>Bacillati</taxon>
        <taxon>Chloroflexota</taxon>
        <taxon>Ktedonobacteria</taxon>
        <taxon>Ktedonobacterales</taxon>
        <taxon>Ktedonobacteraceae</taxon>
        <taxon>Ktedonospora</taxon>
    </lineage>
</organism>
<proteinExistence type="predicted"/>